<gene>
    <name evidence="2" type="ORF">SELMODRAFT_449397</name>
</gene>
<proteinExistence type="predicted"/>
<dbReference type="HOGENOM" id="CLU_1550184_0_0_1"/>
<evidence type="ECO:0000313" key="2">
    <source>
        <dbReference type="EMBL" id="EFJ04288.1"/>
    </source>
</evidence>
<feature type="transmembrane region" description="Helical" evidence="1">
    <location>
        <begin position="42"/>
        <end position="64"/>
    </location>
</feature>
<evidence type="ECO:0000313" key="3">
    <source>
        <dbReference type="Proteomes" id="UP000001514"/>
    </source>
</evidence>
<accession>D8TGC8</accession>
<keyword evidence="1" id="KW-0812">Transmembrane</keyword>
<keyword evidence="3" id="KW-1185">Reference proteome</keyword>
<organism evidence="3">
    <name type="scientific">Selaginella moellendorffii</name>
    <name type="common">Spikemoss</name>
    <dbReference type="NCBI Taxonomy" id="88036"/>
    <lineage>
        <taxon>Eukaryota</taxon>
        <taxon>Viridiplantae</taxon>
        <taxon>Streptophyta</taxon>
        <taxon>Embryophyta</taxon>
        <taxon>Tracheophyta</taxon>
        <taxon>Lycopodiopsida</taxon>
        <taxon>Selaginellales</taxon>
        <taxon>Selaginellaceae</taxon>
        <taxon>Selaginella</taxon>
    </lineage>
</organism>
<dbReference type="KEGG" id="smo:SELMODRAFT_449397"/>
<protein>
    <submittedName>
        <fullName evidence="2">Uncharacterized protein</fullName>
    </submittedName>
</protein>
<keyword evidence="1" id="KW-1133">Transmembrane helix</keyword>
<dbReference type="Proteomes" id="UP000001514">
    <property type="component" value="Unassembled WGS sequence"/>
</dbReference>
<dbReference type="AlphaFoldDB" id="D8TGC8"/>
<keyword evidence="1" id="KW-0472">Membrane</keyword>
<dbReference type="InParanoid" id="D8TGC8"/>
<evidence type="ECO:0000256" key="1">
    <source>
        <dbReference type="SAM" id="Phobius"/>
    </source>
</evidence>
<name>D8TGC8_SELML</name>
<reference evidence="2 3" key="1">
    <citation type="journal article" date="2011" name="Science">
        <title>The Selaginella genome identifies genetic changes associated with the evolution of vascular plants.</title>
        <authorList>
            <person name="Banks J.A."/>
            <person name="Nishiyama T."/>
            <person name="Hasebe M."/>
            <person name="Bowman J.L."/>
            <person name="Gribskov M."/>
            <person name="dePamphilis C."/>
            <person name="Albert V.A."/>
            <person name="Aono N."/>
            <person name="Aoyama T."/>
            <person name="Ambrose B.A."/>
            <person name="Ashton N.W."/>
            <person name="Axtell M.J."/>
            <person name="Barker E."/>
            <person name="Barker M.S."/>
            <person name="Bennetzen J.L."/>
            <person name="Bonawitz N.D."/>
            <person name="Chapple C."/>
            <person name="Cheng C."/>
            <person name="Correa L.G."/>
            <person name="Dacre M."/>
            <person name="DeBarry J."/>
            <person name="Dreyer I."/>
            <person name="Elias M."/>
            <person name="Engstrom E.M."/>
            <person name="Estelle M."/>
            <person name="Feng L."/>
            <person name="Finet C."/>
            <person name="Floyd S.K."/>
            <person name="Frommer W.B."/>
            <person name="Fujita T."/>
            <person name="Gramzow L."/>
            <person name="Gutensohn M."/>
            <person name="Harholt J."/>
            <person name="Hattori M."/>
            <person name="Heyl A."/>
            <person name="Hirai T."/>
            <person name="Hiwatashi Y."/>
            <person name="Ishikawa M."/>
            <person name="Iwata M."/>
            <person name="Karol K.G."/>
            <person name="Koehler B."/>
            <person name="Kolukisaoglu U."/>
            <person name="Kubo M."/>
            <person name="Kurata T."/>
            <person name="Lalonde S."/>
            <person name="Li K."/>
            <person name="Li Y."/>
            <person name="Litt A."/>
            <person name="Lyons E."/>
            <person name="Manning G."/>
            <person name="Maruyama T."/>
            <person name="Michael T.P."/>
            <person name="Mikami K."/>
            <person name="Miyazaki S."/>
            <person name="Morinaga S."/>
            <person name="Murata T."/>
            <person name="Mueller-Roeber B."/>
            <person name="Nelson D.R."/>
            <person name="Obara M."/>
            <person name="Oguri Y."/>
            <person name="Olmstead R.G."/>
            <person name="Onodera N."/>
            <person name="Petersen B.L."/>
            <person name="Pils B."/>
            <person name="Prigge M."/>
            <person name="Rensing S.A."/>
            <person name="Riano-Pachon D.M."/>
            <person name="Roberts A.W."/>
            <person name="Sato Y."/>
            <person name="Scheller H.V."/>
            <person name="Schulz B."/>
            <person name="Schulz C."/>
            <person name="Shakirov E.V."/>
            <person name="Shibagaki N."/>
            <person name="Shinohara N."/>
            <person name="Shippen D.E."/>
            <person name="Soerensen I."/>
            <person name="Sotooka R."/>
            <person name="Sugimoto N."/>
            <person name="Sugita M."/>
            <person name="Sumikawa N."/>
            <person name="Tanurdzic M."/>
            <person name="Theissen G."/>
            <person name="Ulvskov P."/>
            <person name="Wakazuki S."/>
            <person name="Weng J.K."/>
            <person name="Willats W.W."/>
            <person name="Wipf D."/>
            <person name="Wolf P.G."/>
            <person name="Yang L."/>
            <person name="Zimmer A.D."/>
            <person name="Zhu Q."/>
            <person name="Mitros T."/>
            <person name="Hellsten U."/>
            <person name="Loque D."/>
            <person name="Otillar R."/>
            <person name="Salamov A."/>
            <person name="Schmutz J."/>
            <person name="Shapiro H."/>
            <person name="Lindquist E."/>
            <person name="Lucas S."/>
            <person name="Rokhsar D."/>
            <person name="Grigoriev I.V."/>
        </authorList>
    </citation>
    <scope>NUCLEOTIDE SEQUENCE [LARGE SCALE GENOMIC DNA]</scope>
</reference>
<dbReference type="Gramene" id="EFJ04288">
    <property type="protein sequence ID" value="EFJ04288"/>
    <property type="gene ID" value="SELMODRAFT_449397"/>
</dbReference>
<dbReference type="EMBL" id="GL378010">
    <property type="protein sequence ID" value="EFJ04288.1"/>
    <property type="molecule type" value="Genomic_DNA"/>
</dbReference>
<sequence length="173" mass="19155">MRKRGMDTTISSQSMAIPSKVTIHRHKTTSKRSGQGGFSEAAWLRFVAAACLINAAAAAIQPYFVAAKENSYFYSSGIATWFSNLFSHGYGSTTVEENSFLPLHITDRAPTIDIQGYDDRRGINITHPSYFSVVMFTWLDMIGFQFFESYITYWVANIPAGSFGPGKGNVVLP</sequence>